<name>A0A1M4S4V4_9ACTN</name>
<comment type="pathway">
    <text evidence="9">Carotenoid biosynthesis; staphyloxanthin biosynthesis; staphyloxanthin from farnesyl diphosphate: step 5/5.</text>
</comment>
<dbReference type="Pfam" id="PF18927">
    <property type="entry name" value="CrtO"/>
    <property type="match status" value="1"/>
</dbReference>
<feature type="transmembrane region" description="Helical" evidence="13">
    <location>
        <begin position="6"/>
        <end position="30"/>
    </location>
</feature>
<keyword evidence="3 14" id="KW-0808">Transferase</keyword>
<dbReference type="UniPathway" id="UPA00029">
    <property type="reaction ID" value="UER00560"/>
</dbReference>
<keyword evidence="4 13" id="KW-0812">Transmembrane</keyword>
<evidence type="ECO:0000256" key="7">
    <source>
        <dbReference type="ARBA" id="ARBA00023136"/>
    </source>
</evidence>
<evidence type="ECO:0000256" key="3">
    <source>
        <dbReference type="ARBA" id="ARBA00022679"/>
    </source>
</evidence>
<dbReference type="GO" id="GO:0016746">
    <property type="term" value="F:acyltransferase activity"/>
    <property type="evidence" value="ECO:0007669"/>
    <property type="project" value="UniProtKB-KW"/>
</dbReference>
<evidence type="ECO:0000256" key="2">
    <source>
        <dbReference type="ARBA" id="ARBA00022475"/>
    </source>
</evidence>
<keyword evidence="2" id="KW-1003">Cell membrane</keyword>
<comment type="function">
    <text evidence="12">Catalyzes the acylation of glycosyl-4,4'-diaponeurosporenoate, i.e. the esterification of glucose at the C6'' position with the carboxyl group of the C(15) fatty acid 12-methyltetradecanoic acid, to yield staphyloxanthin. This is the last step in the biosynthesis of this orange pigment, present in most staphylococci strains.</text>
</comment>
<keyword evidence="7 13" id="KW-0472">Membrane</keyword>
<evidence type="ECO:0000256" key="10">
    <source>
        <dbReference type="ARBA" id="ARBA00023603"/>
    </source>
</evidence>
<dbReference type="AlphaFoldDB" id="A0A1M4S4V4"/>
<comment type="similarity">
    <text evidence="10">Belongs to the acyltransferase CrtO family.</text>
</comment>
<reference evidence="15" key="1">
    <citation type="submission" date="2016-11" db="EMBL/GenBank/DDBJ databases">
        <authorList>
            <person name="Varghese N."/>
            <person name="Submissions S."/>
        </authorList>
    </citation>
    <scope>NUCLEOTIDE SEQUENCE [LARGE SCALE GENOMIC DNA]</scope>
    <source>
        <strain evidence="15">DSM 19514</strain>
    </source>
</reference>
<evidence type="ECO:0000256" key="8">
    <source>
        <dbReference type="ARBA" id="ARBA00023315"/>
    </source>
</evidence>
<dbReference type="InterPro" id="IPR044021">
    <property type="entry name" value="CrtO"/>
</dbReference>
<evidence type="ECO:0000256" key="12">
    <source>
        <dbReference type="ARBA" id="ARBA00025324"/>
    </source>
</evidence>
<protein>
    <recommendedName>
        <fullName evidence="11">Glycosyl-4,4'-diaponeurosporenoate acyltransferase</fullName>
    </recommendedName>
</protein>
<evidence type="ECO:0000256" key="1">
    <source>
        <dbReference type="ARBA" id="ARBA00004162"/>
    </source>
</evidence>
<keyword evidence="5" id="KW-0732">Signal</keyword>
<evidence type="ECO:0000256" key="9">
    <source>
        <dbReference type="ARBA" id="ARBA00023588"/>
    </source>
</evidence>
<dbReference type="EMBL" id="FQUL01000001">
    <property type="protein sequence ID" value="SHE27244.1"/>
    <property type="molecule type" value="Genomic_DNA"/>
</dbReference>
<comment type="subcellular location">
    <subcellularLocation>
        <location evidence="1">Cell membrane</location>
        <topology evidence="1">Single-pass membrane protein</topology>
    </subcellularLocation>
</comment>
<evidence type="ECO:0000256" key="4">
    <source>
        <dbReference type="ARBA" id="ARBA00022692"/>
    </source>
</evidence>
<keyword evidence="8 14" id="KW-0012">Acyltransferase</keyword>
<feature type="transmembrane region" description="Helical" evidence="13">
    <location>
        <begin position="129"/>
        <end position="146"/>
    </location>
</feature>
<evidence type="ECO:0000313" key="15">
    <source>
        <dbReference type="Proteomes" id="UP000184295"/>
    </source>
</evidence>
<evidence type="ECO:0000313" key="14">
    <source>
        <dbReference type="EMBL" id="SHE27244.1"/>
    </source>
</evidence>
<evidence type="ECO:0000256" key="13">
    <source>
        <dbReference type="SAM" id="Phobius"/>
    </source>
</evidence>
<keyword evidence="15" id="KW-1185">Reference proteome</keyword>
<evidence type="ECO:0000256" key="11">
    <source>
        <dbReference type="ARBA" id="ARBA00023667"/>
    </source>
</evidence>
<evidence type="ECO:0000256" key="6">
    <source>
        <dbReference type="ARBA" id="ARBA00022989"/>
    </source>
</evidence>
<dbReference type="GO" id="GO:0005886">
    <property type="term" value="C:plasma membrane"/>
    <property type="evidence" value="ECO:0007669"/>
    <property type="project" value="UniProtKB-SubCell"/>
</dbReference>
<evidence type="ECO:0000256" key="5">
    <source>
        <dbReference type="ARBA" id="ARBA00022729"/>
    </source>
</evidence>
<sequence length="173" mass="19931">MISWHNAVVAMALTVLYWVVISASVGYVGAKLPLVSLARRYGSYRIFSFERGGTFYERYLKVRRWKRYLPEAGDIFEGGVSKRSLALGVTDAKLRFYLETKRAEFVHRYLILLELVPTFVWFGFFHEVVVAYAVLANVPCLVAQRYNRARLERIYKAIETEALSYAERNIGTG</sequence>
<organism evidence="14 15">
    <name type="scientific">Ferrithrix thermotolerans DSM 19514</name>
    <dbReference type="NCBI Taxonomy" id="1121881"/>
    <lineage>
        <taxon>Bacteria</taxon>
        <taxon>Bacillati</taxon>
        <taxon>Actinomycetota</taxon>
        <taxon>Acidimicrobiia</taxon>
        <taxon>Acidimicrobiales</taxon>
        <taxon>Acidimicrobiaceae</taxon>
        <taxon>Ferrithrix</taxon>
    </lineage>
</organism>
<dbReference type="STRING" id="1121881.SAMN02745225_00043"/>
<accession>A0A1M4S4V4</accession>
<gene>
    <name evidence="14" type="ORF">SAMN02745225_00043</name>
</gene>
<dbReference type="Proteomes" id="UP000184295">
    <property type="component" value="Unassembled WGS sequence"/>
</dbReference>
<proteinExistence type="inferred from homology"/>
<keyword evidence="6 13" id="KW-1133">Transmembrane helix</keyword>